<protein>
    <submittedName>
        <fullName evidence="1">Uncharacterized protein</fullName>
    </submittedName>
</protein>
<name>A0A6C0KSP1_9ZZZZ</name>
<proteinExistence type="predicted"/>
<sequence length="150" mass="15340">MSIIPITTAFRNVSVGPYVVDEFWVNENGFNSTAALTNVTLPGLYGQGTTILSCSLLAPGTGVTNVLGSSAVKVFALNNLGSSSGTRVLYDALGVSTNTPGTGLGGTLPADSWLTLQLTADPGKATGQAIGLAVKYTNLTQTQPRGYATL</sequence>
<dbReference type="AlphaFoldDB" id="A0A6C0KSP1"/>
<accession>A0A6C0KSP1</accession>
<evidence type="ECO:0000313" key="1">
    <source>
        <dbReference type="EMBL" id="QHU20211.1"/>
    </source>
</evidence>
<organism evidence="1">
    <name type="scientific">viral metagenome</name>
    <dbReference type="NCBI Taxonomy" id="1070528"/>
    <lineage>
        <taxon>unclassified sequences</taxon>
        <taxon>metagenomes</taxon>
        <taxon>organismal metagenomes</taxon>
    </lineage>
</organism>
<dbReference type="EMBL" id="MN740964">
    <property type="protein sequence ID" value="QHU20211.1"/>
    <property type="molecule type" value="Genomic_DNA"/>
</dbReference>
<reference evidence="1" key="1">
    <citation type="journal article" date="2020" name="Nature">
        <title>Giant virus diversity and host interactions through global metagenomics.</title>
        <authorList>
            <person name="Schulz F."/>
            <person name="Roux S."/>
            <person name="Paez-Espino D."/>
            <person name="Jungbluth S."/>
            <person name="Walsh D.A."/>
            <person name="Denef V.J."/>
            <person name="McMahon K.D."/>
            <person name="Konstantinidis K.T."/>
            <person name="Eloe-Fadrosh E.A."/>
            <person name="Kyrpides N.C."/>
            <person name="Woyke T."/>
        </authorList>
    </citation>
    <scope>NUCLEOTIDE SEQUENCE</scope>
    <source>
        <strain evidence="1">GVMAG-S-3300013014-136</strain>
    </source>
</reference>